<keyword evidence="5" id="KW-1185">Reference proteome</keyword>
<gene>
    <name evidence="4" type="ORF">HNQ01_000164</name>
</gene>
<dbReference type="InterPro" id="IPR038718">
    <property type="entry name" value="SNF2-like_sf"/>
</dbReference>
<comment type="caution">
    <text evidence="4">The sequence shown here is derived from an EMBL/GenBank/DDBJ whole genome shotgun (WGS) entry which is preliminary data.</text>
</comment>
<dbReference type="SUPFAM" id="SSF52540">
    <property type="entry name" value="P-loop containing nucleoside triphosphate hydrolases"/>
    <property type="match status" value="2"/>
</dbReference>
<feature type="region of interest" description="Disordered" evidence="2">
    <location>
        <begin position="64"/>
        <end position="129"/>
    </location>
</feature>
<feature type="compositionally biased region" description="Low complexity" evidence="2">
    <location>
        <begin position="37"/>
        <end position="49"/>
    </location>
</feature>
<dbReference type="Pfam" id="PF00271">
    <property type="entry name" value="Helicase_C"/>
    <property type="match status" value="1"/>
</dbReference>
<feature type="compositionally biased region" description="Basic residues" evidence="2">
    <location>
        <begin position="182"/>
        <end position="191"/>
    </location>
</feature>
<feature type="region of interest" description="Disordered" evidence="2">
    <location>
        <begin position="1"/>
        <end position="49"/>
    </location>
</feature>
<dbReference type="Gene3D" id="3.40.50.10810">
    <property type="entry name" value="Tandem AAA-ATPase domain"/>
    <property type="match status" value="1"/>
</dbReference>
<dbReference type="Pfam" id="PF00176">
    <property type="entry name" value="SNF2-rel_dom"/>
    <property type="match status" value="1"/>
</dbReference>
<dbReference type="CDD" id="cd18793">
    <property type="entry name" value="SF2_C_SNF"/>
    <property type="match status" value="1"/>
</dbReference>
<feature type="compositionally biased region" description="Low complexity" evidence="2">
    <location>
        <begin position="92"/>
        <end position="129"/>
    </location>
</feature>
<reference evidence="4 5" key="1">
    <citation type="submission" date="2020-05" db="EMBL/GenBank/DDBJ databases">
        <title>Genomic Encyclopedia of Type Strains, Phase IV (KMG-V): Genome sequencing to study the core and pangenomes of soil and plant-associated prokaryotes.</title>
        <authorList>
            <person name="Whitman W."/>
        </authorList>
    </citation>
    <scope>NUCLEOTIDE SEQUENCE [LARGE SCALE GENOMIC DNA]</scope>
    <source>
        <strain evidence="4 5">C29</strain>
    </source>
</reference>
<dbReference type="EMBL" id="JABSNM010000001">
    <property type="protein sequence ID" value="NRT54457.1"/>
    <property type="molecule type" value="Genomic_DNA"/>
</dbReference>
<feature type="domain" description="Helicase C-terminal" evidence="3">
    <location>
        <begin position="684"/>
        <end position="831"/>
    </location>
</feature>
<dbReference type="Proteomes" id="UP001516061">
    <property type="component" value="Unassembled WGS sequence"/>
</dbReference>
<dbReference type="Gene3D" id="3.40.50.300">
    <property type="entry name" value="P-loop containing nucleotide triphosphate hydrolases"/>
    <property type="match status" value="1"/>
</dbReference>
<accession>A0ABX2FZG2</accession>
<feature type="compositionally biased region" description="Low complexity" evidence="2">
    <location>
        <begin position="1"/>
        <end position="25"/>
    </location>
</feature>
<dbReference type="InterPro" id="IPR000330">
    <property type="entry name" value="SNF2_N"/>
</dbReference>
<protein>
    <recommendedName>
        <fullName evidence="3">Helicase C-terminal domain-containing protein</fullName>
    </recommendedName>
</protein>
<dbReference type="RefSeq" id="WP_173803416.1">
    <property type="nucleotide sequence ID" value="NZ_JABSNM010000001.1"/>
</dbReference>
<evidence type="ECO:0000313" key="5">
    <source>
        <dbReference type="Proteomes" id="UP001516061"/>
    </source>
</evidence>
<feature type="compositionally biased region" description="Low complexity" evidence="2">
    <location>
        <begin position="264"/>
        <end position="274"/>
    </location>
</feature>
<feature type="compositionally biased region" description="Low complexity" evidence="2">
    <location>
        <begin position="200"/>
        <end position="223"/>
    </location>
</feature>
<proteinExistence type="predicted"/>
<dbReference type="InterPro" id="IPR049730">
    <property type="entry name" value="SNF2/RAD54-like_C"/>
</dbReference>
<dbReference type="InterPro" id="IPR001650">
    <property type="entry name" value="Helicase_C-like"/>
</dbReference>
<evidence type="ECO:0000313" key="4">
    <source>
        <dbReference type="EMBL" id="NRT54457.1"/>
    </source>
</evidence>
<evidence type="ECO:0000256" key="2">
    <source>
        <dbReference type="SAM" id="MobiDB-lite"/>
    </source>
</evidence>
<keyword evidence="1" id="KW-0378">Hydrolase</keyword>
<evidence type="ECO:0000259" key="3">
    <source>
        <dbReference type="PROSITE" id="PS51194"/>
    </source>
</evidence>
<feature type="region of interest" description="Disordered" evidence="2">
    <location>
        <begin position="241"/>
        <end position="274"/>
    </location>
</feature>
<dbReference type="PROSITE" id="PS51194">
    <property type="entry name" value="HELICASE_CTER"/>
    <property type="match status" value="1"/>
</dbReference>
<feature type="compositionally biased region" description="Low complexity" evidence="2">
    <location>
        <begin position="64"/>
        <end position="82"/>
    </location>
</feature>
<feature type="region of interest" description="Disordered" evidence="2">
    <location>
        <begin position="161"/>
        <end position="223"/>
    </location>
</feature>
<dbReference type="PANTHER" id="PTHR10799">
    <property type="entry name" value="SNF2/RAD54 HELICASE FAMILY"/>
    <property type="match status" value="1"/>
</dbReference>
<organism evidence="4 5">
    <name type="scientific">Sphaerotilus uruguayifluvii</name>
    <dbReference type="NCBI Taxonomy" id="2735897"/>
    <lineage>
        <taxon>Bacteria</taxon>
        <taxon>Pseudomonadati</taxon>
        <taxon>Pseudomonadota</taxon>
        <taxon>Betaproteobacteria</taxon>
        <taxon>Burkholderiales</taxon>
        <taxon>Sphaerotilaceae</taxon>
        <taxon>Sphaerotilus</taxon>
    </lineage>
</organism>
<name>A0ABX2FZG2_9BURK</name>
<dbReference type="InterPro" id="IPR027417">
    <property type="entry name" value="P-loop_NTPase"/>
</dbReference>
<evidence type="ECO:0000256" key="1">
    <source>
        <dbReference type="ARBA" id="ARBA00022801"/>
    </source>
</evidence>
<sequence length="878" mass="91482">MIEPVAAAPEAPAPVEADAAPAAAPARKRSPRRKAADAAAEAPAAPGDAVAVAEAMVPAEPVAPAPAETVAEAAPAPAAARKAPARARKTAAKTASATKTAAKAAQPAKATRKATPAKARAKAAPAEAPVAVAAPVVEPAVEPVIEAAVEPVVEPVVERITEPVPEVAVAPSAETAPAEARPKKRAPRRKPAAQAVSETAGEAQAQAEAPTVAEPAAPTADEPAPEIADTAAVVVEAEAQGEPACGQAVDNTTGTPEAAEADAEQAAAAEPAPAEIAEPEVAAPAEPPAPPFSQVTLEDGLRRRLAWTAGRDCPAELLALATQLDEPSAAAPLVNDLALLEMARVARERRHALRIDEAVWQWLAPARDMRERVRLLESRLPEGPASPLLAALVALPLRPYQGEGALYAACAGRSVLADDTGLGRTVQAVAALRLMAAQFGAERALVLTPAERRAHWAAQWLALTGLEARIVASADEIAAATLAPASPQAPLLLLADVALVGDAAALAMLQTLGADTLVVDESDDADASPWLDTAFTDALATLESAFALVIARAPVEARPRALRAMLAWIDTPRLGALERLDRLEQQADAPAPDRLEALAPWLLRRTKTLVLRQLPETVEAICPVELDAAERPLHDARRLQLVRAVQRWQRSRYLSDADQRRLLATLHALRLGCNAGKIATAVEGIETLLAAPDMRVVVFSQWAGSLALLSDALEARGIAHLALPVDVAGEARRALIGAFQQDPQQRVLLCCDDSPGGQLGLRHAATAILHLDRPWNPAMLAQRFSRIHRADRVRQVPVCHLVASGTLEERLMQAQDDAASRELFVGLVDGAQAEVFLGGARLERFMAALEVLTGVMPADTAASVAPKAEAAPEPAAAA</sequence>